<evidence type="ECO:0000313" key="8">
    <source>
        <dbReference type="Proteomes" id="UP000178186"/>
    </source>
</evidence>
<dbReference type="PANTHER" id="PTHR13887:SF14">
    <property type="entry name" value="DISULFIDE BOND FORMATION PROTEIN D"/>
    <property type="match status" value="1"/>
</dbReference>
<comment type="similarity">
    <text evidence="1">Belongs to the thioredoxin family. DsbA subfamily.</text>
</comment>
<dbReference type="InterPro" id="IPR036249">
    <property type="entry name" value="Thioredoxin-like_sf"/>
</dbReference>
<evidence type="ECO:0000259" key="6">
    <source>
        <dbReference type="PROSITE" id="PS51352"/>
    </source>
</evidence>
<dbReference type="Proteomes" id="UP000178186">
    <property type="component" value="Unassembled WGS sequence"/>
</dbReference>
<evidence type="ECO:0000256" key="5">
    <source>
        <dbReference type="ARBA" id="ARBA00023284"/>
    </source>
</evidence>
<dbReference type="Pfam" id="PF13462">
    <property type="entry name" value="Thioredoxin_4"/>
    <property type="match status" value="1"/>
</dbReference>
<dbReference type="PANTHER" id="PTHR13887">
    <property type="entry name" value="GLUTATHIONE S-TRANSFERASE KAPPA"/>
    <property type="match status" value="1"/>
</dbReference>
<feature type="domain" description="Thioredoxin" evidence="6">
    <location>
        <begin position="14"/>
        <end position="218"/>
    </location>
</feature>
<dbReference type="STRING" id="1802128.A3H64_00630"/>
<evidence type="ECO:0000313" key="7">
    <source>
        <dbReference type="EMBL" id="OGZ56342.1"/>
    </source>
</evidence>
<gene>
    <name evidence="7" type="ORF">A3H64_00630</name>
</gene>
<keyword evidence="3" id="KW-0560">Oxidoreductase</keyword>
<dbReference type="InterPro" id="IPR012336">
    <property type="entry name" value="Thioredoxin-like_fold"/>
</dbReference>
<reference evidence="7 8" key="1">
    <citation type="journal article" date="2016" name="Nat. Commun.">
        <title>Thousands of microbial genomes shed light on interconnected biogeochemical processes in an aquifer system.</title>
        <authorList>
            <person name="Anantharaman K."/>
            <person name="Brown C.T."/>
            <person name="Hug L.A."/>
            <person name="Sharon I."/>
            <person name="Castelle C.J."/>
            <person name="Probst A.J."/>
            <person name="Thomas B.C."/>
            <person name="Singh A."/>
            <person name="Wilkins M.J."/>
            <person name="Karaoz U."/>
            <person name="Brodie E.L."/>
            <person name="Williams K.H."/>
            <person name="Hubbard S.S."/>
            <person name="Banfield J.F."/>
        </authorList>
    </citation>
    <scope>NUCLEOTIDE SEQUENCE [LARGE SCALE GENOMIC DNA]</scope>
</reference>
<dbReference type="GO" id="GO:0016491">
    <property type="term" value="F:oxidoreductase activity"/>
    <property type="evidence" value="ECO:0007669"/>
    <property type="project" value="UniProtKB-KW"/>
</dbReference>
<evidence type="ECO:0000256" key="2">
    <source>
        <dbReference type="ARBA" id="ARBA00022729"/>
    </source>
</evidence>
<evidence type="ECO:0000256" key="1">
    <source>
        <dbReference type="ARBA" id="ARBA00005791"/>
    </source>
</evidence>
<protein>
    <recommendedName>
        <fullName evidence="6">Thioredoxin domain-containing protein</fullName>
    </recommendedName>
</protein>
<evidence type="ECO:0000256" key="4">
    <source>
        <dbReference type="ARBA" id="ARBA00023157"/>
    </source>
</evidence>
<organism evidence="7 8">
    <name type="scientific">Candidatus Ryanbacteria bacterium RIFCSPLOWO2_02_FULL_45_11c</name>
    <dbReference type="NCBI Taxonomy" id="1802128"/>
    <lineage>
        <taxon>Bacteria</taxon>
        <taxon>Candidatus Ryaniibacteriota</taxon>
    </lineage>
</organism>
<dbReference type="PROSITE" id="PS51352">
    <property type="entry name" value="THIOREDOXIN_2"/>
    <property type="match status" value="1"/>
</dbReference>
<sequence>MYVGDNGFGRGAPAQLGAAAGANNAAVPTVPGAELEAVRALAEADHVLGNPSAPVKIIEYSDLECPFCSRFHESMKQVMDEFGKDGKIAWVYRHFPLEQIHSNARPGANGAECANELGGTQAFWDFVDAVFARQEEGLGESLFLQVAGDIGLDQNAFSSCVSSGKHNDTIDVDMENAIASGGQGTPYSIIIAADGSKQAVNGAVPYTTLKSQIEQALGQ</sequence>
<dbReference type="InterPro" id="IPR013766">
    <property type="entry name" value="Thioredoxin_domain"/>
</dbReference>
<dbReference type="SUPFAM" id="SSF52833">
    <property type="entry name" value="Thioredoxin-like"/>
    <property type="match status" value="1"/>
</dbReference>
<proteinExistence type="inferred from homology"/>
<name>A0A1G2H1J8_9BACT</name>
<dbReference type="EMBL" id="MHNY01000013">
    <property type="protein sequence ID" value="OGZ56342.1"/>
    <property type="molecule type" value="Genomic_DNA"/>
</dbReference>
<keyword evidence="5" id="KW-0676">Redox-active center</keyword>
<evidence type="ECO:0000256" key="3">
    <source>
        <dbReference type="ARBA" id="ARBA00023002"/>
    </source>
</evidence>
<dbReference type="AlphaFoldDB" id="A0A1G2H1J8"/>
<dbReference type="Gene3D" id="3.40.30.10">
    <property type="entry name" value="Glutaredoxin"/>
    <property type="match status" value="1"/>
</dbReference>
<comment type="caution">
    <text evidence="7">The sequence shown here is derived from an EMBL/GenBank/DDBJ whole genome shotgun (WGS) entry which is preliminary data.</text>
</comment>
<keyword evidence="2" id="KW-0732">Signal</keyword>
<keyword evidence="4" id="KW-1015">Disulfide bond</keyword>
<accession>A0A1G2H1J8</accession>